<proteinExistence type="predicted"/>
<comment type="caution">
    <text evidence="2">The sequence shown here is derived from an EMBL/GenBank/DDBJ whole genome shotgun (WGS) entry which is preliminary data.</text>
</comment>
<evidence type="ECO:0000313" key="3">
    <source>
        <dbReference type="Proteomes" id="UP000295807"/>
    </source>
</evidence>
<feature type="transmembrane region" description="Helical" evidence="1">
    <location>
        <begin position="52"/>
        <end position="75"/>
    </location>
</feature>
<dbReference type="OrthoDB" id="9789516at2"/>
<dbReference type="PANTHER" id="PTHR31876">
    <property type="entry name" value="COV-LIKE PROTEIN 1"/>
    <property type="match status" value="1"/>
</dbReference>
<accession>A0A4R3KS44</accession>
<organism evidence="2 3">
    <name type="scientific">Anseongella ginsenosidimutans</name>
    <dbReference type="NCBI Taxonomy" id="496056"/>
    <lineage>
        <taxon>Bacteria</taxon>
        <taxon>Pseudomonadati</taxon>
        <taxon>Bacteroidota</taxon>
        <taxon>Sphingobacteriia</taxon>
        <taxon>Sphingobacteriales</taxon>
        <taxon>Sphingobacteriaceae</taxon>
        <taxon>Anseongella</taxon>
    </lineage>
</organism>
<feature type="transmembrane region" description="Helical" evidence="1">
    <location>
        <begin position="12"/>
        <end position="40"/>
    </location>
</feature>
<reference evidence="2 3" key="1">
    <citation type="submission" date="2019-03" db="EMBL/GenBank/DDBJ databases">
        <title>Genomic Encyclopedia of Type Strains, Phase IV (KMG-IV): sequencing the most valuable type-strain genomes for metagenomic binning, comparative biology and taxonomic classification.</title>
        <authorList>
            <person name="Goeker M."/>
        </authorList>
    </citation>
    <scope>NUCLEOTIDE SEQUENCE [LARGE SCALE GENOMIC DNA]</scope>
    <source>
        <strain evidence="2 3">DSM 21100</strain>
    </source>
</reference>
<sequence>MDRKSYFRVKVVNTILGFFFKGLLLVVPIWVSGYVIYWIISTLNEAFDYFGVPGLGLLVVLASITLIGMLVNYMVTDPISRFFNSLLNKMPVIKMIYTTIRDFMEAFVGEQKKFTEPVFVEMSETGIKKVGFITQKDLTSLGLPGHVGVYFPHSYNFSGNYFIVPATKVTPMHANAAEIMKYVVSGGVSRLK</sequence>
<dbReference type="Pfam" id="PF04367">
    <property type="entry name" value="DUF502"/>
    <property type="match status" value="1"/>
</dbReference>
<keyword evidence="1" id="KW-0812">Transmembrane</keyword>
<protein>
    <submittedName>
        <fullName evidence="2">Putative membrane protein</fullName>
    </submittedName>
</protein>
<dbReference type="PANTHER" id="PTHR31876:SF26">
    <property type="entry name" value="PROTEIN LIKE COV 2"/>
    <property type="match status" value="1"/>
</dbReference>
<name>A0A4R3KS44_9SPHI</name>
<evidence type="ECO:0000256" key="1">
    <source>
        <dbReference type="SAM" id="Phobius"/>
    </source>
</evidence>
<gene>
    <name evidence="2" type="ORF">EDD80_104140</name>
</gene>
<keyword evidence="1" id="KW-0472">Membrane</keyword>
<dbReference type="RefSeq" id="WP_132128877.1">
    <property type="nucleotide sequence ID" value="NZ_CP042432.1"/>
</dbReference>
<keyword evidence="1" id="KW-1133">Transmembrane helix</keyword>
<keyword evidence="3" id="KW-1185">Reference proteome</keyword>
<dbReference type="InterPro" id="IPR007462">
    <property type="entry name" value="COV1-like"/>
</dbReference>
<dbReference type="EMBL" id="SMAD01000004">
    <property type="protein sequence ID" value="TCS87790.1"/>
    <property type="molecule type" value="Genomic_DNA"/>
</dbReference>
<evidence type="ECO:0000313" key="2">
    <source>
        <dbReference type="EMBL" id="TCS87790.1"/>
    </source>
</evidence>
<dbReference type="Proteomes" id="UP000295807">
    <property type="component" value="Unassembled WGS sequence"/>
</dbReference>
<dbReference type="AlphaFoldDB" id="A0A4R3KS44"/>